<keyword evidence="2" id="KW-0808">Transferase</keyword>
<feature type="domain" description="Aminotransferase class I/classII large" evidence="3">
    <location>
        <begin position="43"/>
        <end position="384"/>
    </location>
</feature>
<dbReference type="InterPro" id="IPR015422">
    <property type="entry name" value="PyrdxlP-dep_Trfase_small"/>
</dbReference>
<comment type="cofactor">
    <cofactor evidence="1">
        <name>pyridoxal 5'-phosphate</name>
        <dbReference type="ChEBI" id="CHEBI:597326"/>
    </cofactor>
</comment>
<dbReference type="GO" id="GO:0008483">
    <property type="term" value="F:transaminase activity"/>
    <property type="evidence" value="ECO:0007669"/>
    <property type="project" value="UniProtKB-KW"/>
</dbReference>
<dbReference type="InterPro" id="IPR015424">
    <property type="entry name" value="PyrdxlP-dep_Trfase"/>
</dbReference>
<dbReference type="InterPro" id="IPR050087">
    <property type="entry name" value="AON_synthase_class-II"/>
</dbReference>
<comment type="caution">
    <text evidence="4">The sequence shown here is derived from an EMBL/GenBank/DDBJ whole genome shotgun (WGS) entry which is preliminary data.</text>
</comment>
<accession>A0ABT0HV77</accession>
<keyword evidence="5" id="KW-1185">Reference proteome</keyword>
<dbReference type="InterPro" id="IPR004839">
    <property type="entry name" value="Aminotransferase_I/II_large"/>
</dbReference>
<evidence type="ECO:0000256" key="2">
    <source>
        <dbReference type="ARBA" id="ARBA00022679"/>
    </source>
</evidence>
<sequence length="401" mass="45744">MSLLDKLNSRKNGFSNYAEYQGEYIYPKLTGPLRSRMHFKGKQVIVWSFNDYLGLQSDERVIEAETEVVKKYGAGYPAGSRLLTGNTDYHERLEHEIRQLVRKEVLLLNFGYQGIMSVVDSLVDRNDIIIYDQGVHASLIDGVRLHQGAKHSFRHNDVEHLRKHLDHSGKKPEAETLVLVDGVYSMRGDTARLNEILSLKQSYDFTLLVDDAHGWLTFGERGSVGELISEVDIYISTFAKSAAIIGGFVAADKGFIDHFRYNLRSQTFGRTLPLINVASVLFKLQLLKEEGEERRAKLWRNTKHLQEGLKQSGYNIGDTCSPITPIYLQCEDEVANNFIQQLRYKYGVFCSVVVYPVIPKGQMILRLIATALHDEKDIEETLRAFSILNQELNINNQTEHM</sequence>
<name>A0ABT0HV77_9BACT</name>
<dbReference type="Proteomes" id="UP001202180">
    <property type="component" value="Unassembled WGS sequence"/>
</dbReference>
<evidence type="ECO:0000313" key="4">
    <source>
        <dbReference type="EMBL" id="MCK8496095.1"/>
    </source>
</evidence>
<keyword evidence="4" id="KW-0032">Aminotransferase</keyword>
<dbReference type="RefSeq" id="WP_248480974.1">
    <property type="nucleotide sequence ID" value="NZ_JALPRF010000016.1"/>
</dbReference>
<proteinExistence type="predicted"/>
<evidence type="ECO:0000256" key="1">
    <source>
        <dbReference type="ARBA" id="ARBA00001933"/>
    </source>
</evidence>
<protein>
    <submittedName>
        <fullName evidence="4">Pyridoxal phosphate-dependent aminotransferase family protein</fullName>
    </submittedName>
</protein>
<evidence type="ECO:0000259" key="3">
    <source>
        <dbReference type="Pfam" id="PF00155"/>
    </source>
</evidence>
<dbReference type="SUPFAM" id="SSF53383">
    <property type="entry name" value="PLP-dependent transferases"/>
    <property type="match status" value="1"/>
</dbReference>
<dbReference type="EMBL" id="JALPRF010000016">
    <property type="protein sequence ID" value="MCK8496095.1"/>
    <property type="molecule type" value="Genomic_DNA"/>
</dbReference>
<dbReference type="PANTHER" id="PTHR13693:SF3">
    <property type="entry name" value="LD36009P"/>
    <property type="match status" value="1"/>
</dbReference>
<dbReference type="InterPro" id="IPR015421">
    <property type="entry name" value="PyrdxlP-dep_Trfase_major"/>
</dbReference>
<gene>
    <name evidence="4" type="ORF">M0L20_29785</name>
</gene>
<organism evidence="4 5">
    <name type="scientific">Spirosoma liriopis</name>
    <dbReference type="NCBI Taxonomy" id="2937440"/>
    <lineage>
        <taxon>Bacteria</taxon>
        <taxon>Pseudomonadati</taxon>
        <taxon>Bacteroidota</taxon>
        <taxon>Cytophagia</taxon>
        <taxon>Cytophagales</taxon>
        <taxon>Cytophagaceae</taxon>
        <taxon>Spirosoma</taxon>
    </lineage>
</organism>
<evidence type="ECO:0000313" key="5">
    <source>
        <dbReference type="Proteomes" id="UP001202180"/>
    </source>
</evidence>
<dbReference type="Gene3D" id="3.90.1150.10">
    <property type="entry name" value="Aspartate Aminotransferase, domain 1"/>
    <property type="match status" value="1"/>
</dbReference>
<dbReference type="Gene3D" id="3.40.640.10">
    <property type="entry name" value="Type I PLP-dependent aspartate aminotransferase-like (Major domain)"/>
    <property type="match status" value="1"/>
</dbReference>
<dbReference type="PANTHER" id="PTHR13693">
    <property type="entry name" value="CLASS II AMINOTRANSFERASE/8-AMINO-7-OXONONANOATE SYNTHASE"/>
    <property type="match status" value="1"/>
</dbReference>
<dbReference type="Pfam" id="PF00155">
    <property type="entry name" value="Aminotran_1_2"/>
    <property type="match status" value="1"/>
</dbReference>
<reference evidence="4 5" key="1">
    <citation type="submission" date="2022-04" db="EMBL/GenBank/DDBJ databases">
        <title>Spirosoma sp. strain RP8 genome sequencing and assembly.</title>
        <authorList>
            <person name="Jung Y."/>
        </authorList>
    </citation>
    <scope>NUCLEOTIDE SEQUENCE [LARGE SCALE GENOMIC DNA]</scope>
    <source>
        <strain evidence="4 5">RP8</strain>
    </source>
</reference>